<evidence type="ECO:0000313" key="2">
    <source>
        <dbReference type="EMBL" id="TPH17313.1"/>
    </source>
</evidence>
<protein>
    <submittedName>
        <fullName evidence="2">TraB/GumN family protein</fullName>
    </submittedName>
</protein>
<sequence>MKRNLLSKIMLASAMLASSLTSSYVAAETSVWKVSKGNDHIYLGGTIHILPVSEFPLPQEFTDAYQKSDAIVLEAKLPEATDTAFQMKMMQAMSYQNGQTLSGVLSKSTYQKLSDYLAGFGADINTLNGFKPGFIMTMMALLEAQRAQLSGDGVDTYFNQKASKDNKAIEYLESIDFQMNMLASIGQGHEDKFIESNLSQMDDFKGMFTKLIKSWRAGDVATLEQVVIKPLKEDPKSYQTMLVDRNKNWIPLIEKMFNDNDKEFVLVGVGHLIGDKSVVALLKQKGYSIKKL</sequence>
<name>A0A502L5J0_9GAMM</name>
<feature type="signal peptide" evidence="1">
    <location>
        <begin position="1"/>
        <end position="26"/>
    </location>
</feature>
<dbReference type="Proteomes" id="UP000315303">
    <property type="component" value="Unassembled WGS sequence"/>
</dbReference>
<organism evidence="2 3">
    <name type="scientific">Litorilituus lipolyticus</name>
    <dbReference type="NCBI Taxonomy" id="2491017"/>
    <lineage>
        <taxon>Bacteria</taxon>
        <taxon>Pseudomonadati</taxon>
        <taxon>Pseudomonadota</taxon>
        <taxon>Gammaproteobacteria</taxon>
        <taxon>Alteromonadales</taxon>
        <taxon>Colwelliaceae</taxon>
        <taxon>Litorilituus</taxon>
    </lineage>
</organism>
<dbReference type="AlphaFoldDB" id="A0A502L5J0"/>
<feature type="chain" id="PRO_5021507817" evidence="1">
    <location>
        <begin position="27"/>
        <end position="292"/>
    </location>
</feature>
<accession>A0A502L5J0</accession>
<dbReference type="RefSeq" id="WP_140602292.1">
    <property type="nucleotide sequence ID" value="NZ_SAWY01000008.1"/>
</dbReference>
<keyword evidence="3" id="KW-1185">Reference proteome</keyword>
<evidence type="ECO:0000313" key="3">
    <source>
        <dbReference type="Proteomes" id="UP000315303"/>
    </source>
</evidence>
<gene>
    <name evidence="2" type="ORF">EPA86_04845</name>
</gene>
<dbReference type="Pfam" id="PF01963">
    <property type="entry name" value="TraB_PrgY_gumN"/>
    <property type="match status" value="1"/>
</dbReference>
<dbReference type="PANTHER" id="PTHR40590">
    <property type="entry name" value="CYTOPLASMIC PROTEIN-RELATED"/>
    <property type="match status" value="1"/>
</dbReference>
<dbReference type="InterPro" id="IPR002816">
    <property type="entry name" value="TraB/PrgY/GumN_fam"/>
</dbReference>
<evidence type="ECO:0000256" key="1">
    <source>
        <dbReference type="SAM" id="SignalP"/>
    </source>
</evidence>
<dbReference type="InterPro" id="IPR047111">
    <property type="entry name" value="YbaP-like"/>
</dbReference>
<dbReference type="PANTHER" id="PTHR40590:SF1">
    <property type="entry name" value="CYTOPLASMIC PROTEIN"/>
    <property type="match status" value="1"/>
</dbReference>
<dbReference type="CDD" id="cd14789">
    <property type="entry name" value="Tiki"/>
    <property type="match status" value="1"/>
</dbReference>
<keyword evidence="1" id="KW-0732">Signal</keyword>
<comment type="caution">
    <text evidence="2">The sequence shown here is derived from an EMBL/GenBank/DDBJ whole genome shotgun (WGS) entry which is preliminary data.</text>
</comment>
<proteinExistence type="predicted"/>
<dbReference type="OrthoDB" id="357294at2"/>
<dbReference type="EMBL" id="SAWY01000008">
    <property type="protein sequence ID" value="TPH17313.1"/>
    <property type="molecule type" value="Genomic_DNA"/>
</dbReference>
<reference evidence="2 3" key="1">
    <citation type="submission" date="2019-01" db="EMBL/GenBank/DDBJ databases">
        <title>Litorilituus lipolytica sp. nov., isolated from intertidal sand of the Yellow Sea in China.</title>
        <authorList>
            <person name="Liu A."/>
        </authorList>
    </citation>
    <scope>NUCLEOTIDE SEQUENCE [LARGE SCALE GENOMIC DNA]</scope>
    <source>
        <strain evidence="2 3">RZ04</strain>
    </source>
</reference>